<dbReference type="KEGG" id="aym:YM304_38540"/>
<proteinExistence type="predicted"/>
<dbReference type="InterPro" id="IPR029044">
    <property type="entry name" value="Nucleotide-diphossugar_trans"/>
</dbReference>
<dbReference type="Gene3D" id="3.90.550.10">
    <property type="entry name" value="Spore Coat Polysaccharide Biosynthesis Protein SpsA, Chain A"/>
    <property type="match status" value="1"/>
</dbReference>
<reference evidence="3 4" key="1">
    <citation type="journal article" date="2013" name="Int. J. Syst. Evol. Microbiol.">
        <title>Ilumatobacter nonamiense sp. nov. and Ilumatobacter coccineum sp. nov., isolated from seashore sand.</title>
        <authorList>
            <person name="Matsumoto A."/>
            <person name="Kasai H."/>
            <person name="Matsuo Y."/>
            <person name="Shizuri Y."/>
            <person name="Ichikawa N."/>
            <person name="Fujita N."/>
            <person name="Omura S."/>
            <person name="Takahashi Y."/>
        </authorList>
    </citation>
    <scope>NUCLEOTIDE SEQUENCE [LARGE SCALE GENOMIC DNA]</scope>
    <source>
        <strain evidence="4">NBRC 103263 / KCTC 29153 / YM16-304</strain>
    </source>
</reference>
<protein>
    <submittedName>
        <fullName evidence="3">Glycosyltransferase</fullName>
        <ecNumber evidence="3">2.4.-.-</ecNumber>
    </submittedName>
</protein>
<dbReference type="Proteomes" id="UP000011863">
    <property type="component" value="Chromosome"/>
</dbReference>
<dbReference type="AlphaFoldDB" id="A0A6C7EHZ3"/>
<dbReference type="GO" id="GO:0016757">
    <property type="term" value="F:glycosyltransferase activity"/>
    <property type="evidence" value="ECO:0007669"/>
    <property type="project" value="UniProtKB-KW"/>
</dbReference>
<dbReference type="InterPro" id="IPR001173">
    <property type="entry name" value="Glyco_trans_2-like"/>
</dbReference>
<dbReference type="PANTHER" id="PTHR43646:SF3">
    <property type="entry name" value="SLR1566 PROTEIN"/>
    <property type="match status" value="1"/>
</dbReference>
<dbReference type="RefSeq" id="WP_015443415.1">
    <property type="nucleotide sequence ID" value="NC_020520.1"/>
</dbReference>
<dbReference type="EMBL" id="AP012057">
    <property type="protein sequence ID" value="BAN04168.1"/>
    <property type="molecule type" value="Genomic_DNA"/>
</dbReference>
<keyword evidence="1" id="KW-0812">Transmembrane</keyword>
<keyword evidence="4" id="KW-1185">Reference proteome</keyword>
<organism evidence="3 4">
    <name type="scientific">Ilumatobacter coccineus (strain NBRC 103263 / KCTC 29153 / YM16-304)</name>
    <dbReference type="NCBI Taxonomy" id="1313172"/>
    <lineage>
        <taxon>Bacteria</taxon>
        <taxon>Bacillati</taxon>
        <taxon>Actinomycetota</taxon>
        <taxon>Acidimicrobiia</taxon>
        <taxon>Acidimicrobiales</taxon>
        <taxon>Ilumatobacteraceae</taxon>
        <taxon>Ilumatobacter</taxon>
    </lineage>
</organism>
<gene>
    <name evidence="3" type="ORF">YM304_38540</name>
</gene>
<dbReference type="OrthoDB" id="5011697at2"/>
<dbReference type="PANTHER" id="PTHR43646">
    <property type="entry name" value="GLYCOSYLTRANSFERASE"/>
    <property type="match status" value="1"/>
</dbReference>
<keyword evidence="1" id="KW-1133">Transmembrane helix</keyword>
<feature type="transmembrane region" description="Helical" evidence="1">
    <location>
        <begin position="328"/>
        <end position="353"/>
    </location>
</feature>
<accession>A0A6C7EHZ3</accession>
<feature type="transmembrane region" description="Helical" evidence="1">
    <location>
        <begin position="284"/>
        <end position="308"/>
    </location>
</feature>
<keyword evidence="1" id="KW-0472">Membrane</keyword>
<dbReference type="Pfam" id="PF00535">
    <property type="entry name" value="Glycos_transf_2"/>
    <property type="match status" value="1"/>
</dbReference>
<evidence type="ECO:0000259" key="2">
    <source>
        <dbReference type="Pfam" id="PF00535"/>
    </source>
</evidence>
<keyword evidence="3" id="KW-0808">Transferase</keyword>
<evidence type="ECO:0000313" key="4">
    <source>
        <dbReference type="Proteomes" id="UP000011863"/>
    </source>
</evidence>
<dbReference type="EC" id="2.4.-.-" evidence="3"/>
<name>A0A6C7EHZ3_ILUCY</name>
<evidence type="ECO:0000256" key="1">
    <source>
        <dbReference type="SAM" id="Phobius"/>
    </source>
</evidence>
<keyword evidence="3" id="KW-0328">Glycosyltransferase</keyword>
<evidence type="ECO:0000313" key="3">
    <source>
        <dbReference type="EMBL" id="BAN04168.1"/>
    </source>
</evidence>
<sequence>MATRAVIGFDIAGVGHDPAELVIFAIGWALGWLLLWHARPLPHRPPTTSRTPVAVVIPARNEAHALPHLLRPLVAQRRAGDEIIVVDDDSDDGTARVARAFDVDVISAPPLPDGWLGKPNACSAGARHATADTLVFLDADVQPSATLLDDLAAAVDEEPDSLVSMQPWHRMHTVGEQPSLLCNVTALMGSGAFTPLGSRAAATVAFGPVIAVSRAAYESAGGHADPTVRAMHTEDIGLARAVGRSRLFVGRPEGTTFRMYPAGFRELVSGWSRSIATGARFTPWWIGLATAAWVWSLAGGWIAAPLVYPLSAAQVWVLGRRAGTTHPVAALFYPLLVVVFVAIFVRSAVMVVFRRDVGWKGRRVSARTD</sequence>
<feature type="domain" description="Glycosyltransferase 2-like" evidence="2">
    <location>
        <begin position="55"/>
        <end position="172"/>
    </location>
</feature>
<dbReference type="SUPFAM" id="SSF53448">
    <property type="entry name" value="Nucleotide-diphospho-sugar transferases"/>
    <property type="match status" value="1"/>
</dbReference>